<sequence>MAFSSLISRTASRGDIKSDFNRSPFVILKDRRGDYGSDFDDPSERFFRTNLRSKTIRPGELFTTWSADSEQPNRTYETSFRIKKATPLAGLLAA</sequence>
<dbReference type="RefSeq" id="WP_079603084.1">
    <property type="nucleotide sequence ID" value="NZ_LT670817.1"/>
</dbReference>
<accession>A0A1M5RJP2</accession>
<evidence type="ECO:0000313" key="1">
    <source>
        <dbReference type="EMBL" id="SHH26328.1"/>
    </source>
</evidence>
<dbReference type="Proteomes" id="UP000189796">
    <property type="component" value="Chromosome I"/>
</dbReference>
<protein>
    <submittedName>
        <fullName evidence="1">Uncharacterized protein</fullName>
    </submittedName>
</protein>
<name>A0A1M5RJP2_9BRAD</name>
<dbReference type="AlphaFoldDB" id="A0A1M5RJP2"/>
<gene>
    <name evidence="1" type="ORF">SAMN05443248_4252</name>
</gene>
<evidence type="ECO:0000313" key="2">
    <source>
        <dbReference type="Proteomes" id="UP000189796"/>
    </source>
</evidence>
<organism evidence="1 2">
    <name type="scientific">Bradyrhizobium erythrophlei</name>
    <dbReference type="NCBI Taxonomy" id="1437360"/>
    <lineage>
        <taxon>Bacteria</taxon>
        <taxon>Pseudomonadati</taxon>
        <taxon>Pseudomonadota</taxon>
        <taxon>Alphaproteobacteria</taxon>
        <taxon>Hyphomicrobiales</taxon>
        <taxon>Nitrobacteraceae</taxon>
        <taxon>Bradyrhizobium</taxon>
    </lineage>
</organism>
<dbReference type="EMBL" id="LT670817">
    <property type="protein sequence ID" value="SHH26328.1"/>
    <property type="molecule type" value="Genomic_DNA"/>
</dbReference>
<proteinExistence type="predicted"/>
<reference evidence="1 2" key="1">
    <citation type="submission" date="2016-11" db="EMBL/GenBank/DDBJ databases">
        <authorList>
            <person name="Jaros S."/>
            <person name="Januszkiewicz K."/>
            <person name="Wedrychowicz H."/>
        </authorList>
    </citation>
    <scope>NUCLEOTIDE SEQUENCE [LARGE SCALE GENOMIC DNA]</scope>
    <source>
        <strain evidence="1 2">GAS138</strain>
    </source>
</reference>